<proteinExistence type="predicted"/>
<accession>A0ABY5A001</accession>
<protein>
    <recommendedName>
        <fullName evidence="4">Secreted protein</fullName>
    </recommendedName>
</protein>
<keyword evidence="3" id="KW-1185">Reference proteome</keyword>
<name>A0ABY5A001_9CAUL</name>
<sequence>MRKLTVIALMGAALASAAAPAFAQSTRWTDAEYLKAGRCLGLAQSAQLGTVDASGLTARIKDQAKGREPYVLDRGENLRDEARRAGGTRNEAVKARLLAERDGSCKAFLGTSVAASGASS</sequence>
<reference evidence="2 3" key="1">
    <citation type="submission" date="2022-04" db="EMBL/GenBank/DDBJ databases">
        <title>Genome sequence of soybean root-associated Caulobacter segnis RL271.</title>
        <authorList>
            <person name="Longley R."/>
            <person name="Bonito G."/>
            <person name="Trigodet F."/>
            <person name="Crosson S."/>
            <person name="Fiebig A."/>
        </authorList>
    </citation>
    <scope>NUCLEOTIDE SEQUENCE [LARGE SCALE GENOMIC DNA]</scope>
    <source>
        <strain evidence="2 3">RL271</strain>
    </source>
</reference>
<organism evidence="2 3">
    <name type="scientific">Caulobacter segnis</name>
    <dbReference type="NCBI Taxonomy" id="88688"/>
    <lineage>
        <taxon>Bacteria</taxon>
        <taxon>Pseudomonadati</taxon>
        <taxon>Pseudomonadota</taxon>
        <taxon>Alphaproteobacteria</taxon>
        <taxon>Caulobacterales</taxon>
        <taxon>Caulobacteraceae</taxon>
        <taxon>Caulobacter</taxon>
    </lineage>
</organism>
<dbReference type="EMBL" id="CP096040">
    <property type="protein sequence ID" value="USQ98126.1"/>
    <property type="molecule type" value="Genomic_DNA"/>
</dbReference>
<evidence type="ECO:0000313" key="3">
    <source>
        <dbReference type="Proteomes" id="UP001057520"/>
    </source>
</evidence>
<evidence type="ECO:0008006" key="4">
    <source>
        <dbReference type="Google" id="ProtNLM"/>
    </source>
</evidence>
<dbReference type="Proteomes" id="UP001057520">
    <property type="component" value="Chromosome"/>
</dbReference>
<feature type="signal peptide" evidence="1">
    <location>
        <begin position="1"/>
        <end position="23"/>
    </location>
</feature>
<keyword evidence="1" id="KW-0732">Signal</keyword>
<feature type="chain" id="PRO_5046643360" description="Secreted protein" evidence="1">
    <location>
        <begin position="24"/>
        <end position="120"/>
    </location>
</feature>
<gene>
    <name evidence="2" type="ORF">MZV50_11520</name>
</gene>
<evidence type="ECO:0000313" key="2">
    <source>
        <dbReference type="EMBL" id="USQ98126.1"/>
    </source>
</evidence>
<evidence type="ECO:0000256" key="1">
    <source>
        <dbReference type="SAM" id="SignalP"/>
    </source>
</evidence>